<accession>A0ABP5P859</accession>
<evidence type="ECO:0008006" key="4">
    <source>
        <dbReference type="Google" id="ProtNLM"/>
    </source>
</evidence>
<keyword evidence="3" id="KW-1185">Reference proteome</keyword>
<evidence type="ECO:0000313" key="2">
    <source>
        <dbReference type="EMBL" id="GAA2207156.1"/>
    </source>
</evidence>
<gene>
    <name evidence="2" type="ORF">GCM10009850_026140</name>
</gene>
<name>A0ABP5P859_9ACTN</name>
<reference evidence="3" key="1">
    <citation type="journal article" date="2019" name="Int. J. Syst. Evol. Microbiol.">
        <title>The Global Catalogue of Microorganisms (GCM) 10K type strain sequencing project: providing services to taxonomists for standard genome sequencing and annotation.</title>
        <authorList>
            <consortium name="The Broad Institute Genomics Platform"/>
            <consortium name="The Broad Institute Genome Sequencing Center for Infectious Disease"/>
            <person name="Wu L."/>
            <person name="Ma J."/>
        </authorList>
    </citation>
    <scope>NUCLEOTIDE SEQUENCE [LARGE SCALE GENOMIC DNA]</scope>
    <source>
        <strain evidence="3">JCM 16114</strain>
    </source>
</reference>
<dbReference type="EMBL" id="BAAAQX010000005">
    <property type="protein sequence ID" value="GAA2207156.1"/>
    <property type="molecule type" value="Genomic_DNA"/>
</dbReference>
<feature type="region of interest" description="Disordered" evidence="1">
    <location>
        <begin position="10"/>
        <end position="29"/>
    </location>
</feature>
<evidence type="ECO:0000313" key="3">
    <source>
        <dbReference type="Proteomes" id="UP001499843"/>
    </source>
</evidence>
<dbReference type="Proteomes" id="UP001499843">
    <property type="component" value="Unassembled WGS sequence"/>
</dbReference>
<sequence>MTVDADRYWADVPSVTDEPDPGERRRPAFSAPSRRTVFKSIGVLGGALALNVLSALPGKNNGAYAVVGNEYTDCAGYGSASGYNNNTKVCVGAPYSRSYCGGDGWFLRSSGTCYNSYAVKLCGAGSLTDRNAWRWTHSGTKYRCADGYVATCGGTTFYICSYAL</sequence>
<proteinExistence type="predicted"/>
<protein>
    <recommendedName>
        <fullName evidence="4">Twin-arginine translocation signal domain-containing protein</fullName>
    </recommendedName>
</protein>
<comment type="caution">
    <text evidence="2">The sequence shown here is derived from an EMBL/GenBank/DDBJ whole genome shotgun (WGS) entry which is preliminary data.</text>
</comment>
<evidence type="ECO:0000256" key="1">
    <source>
        <dbReference type="SAM" id="MobiDB-lite"/>
    </source>
</evidence>
<dbReference type="RefSeq" id="WP_344474039.1">
    <property type="nucleotide sequence ID" value="NZ_BAAAQX010000005.1"/>
</dbReference>
<organism evidence="2 3">
    <name type="scientific">Nonomuraea monospora</name>
    <dbReference type="NCBI Taxonomy" id="568818"/>
    <lineage>
        <taxon>Bacteria</taxon>
        <taxon>Bacillati</taxon>
        <taxon>Actinomycetota</taxon>
        <taxon>Actinomycetes</taxon>
        <taxon>Streptosporangiales</taxon>
        <taxon>Streptosporangiaceae</taxon>
        <taxon>Nonomuraea</taxon>
    </lineage>
</organism>